<name>A0AAD5UVF8_9APHY</name>
<reference evidence="3" key="1">
    <citation type="submission" date="2022-07" db="EMBL/GenBank/DDBJ databases">
        <title>Genome Sequence of Physisporinus lineatus.</title>
        <authorList>
            <person name="Buettner E."/>
        </authorList>
    </citation>
    <scope>NUCLEOTIDE SEQUENCE</scope>
    <source>
        <strain evidence="3">VT162</strain>
    </source>
</reference>
<evidence type="ECO:0000256" key="1">
    <source>
        <dbReference type="SAM" id="MobiDB-lite"/>
    </source>
</evidence>
<feature type="compositionally biased region" description="Polar residues" evidence="1">
    <location>
        <begin position="201"/>
        <end position="228"/>
    </location>
</feature>
<protein>
    <submittedName>
        <fullName evidence="3">Uncharacterized protein</fullName>
    </submittedName>
</protein>
<keyword evidence="2" id="KW-0472">Membrane</keyword>
<evidence type="ECO:0000256" key="2">
    <source>
        <dbReference type="SAM" id="Phobius"/>
    </source>
</evidence>
<dbReference type="EMBL" id="JANAWD010000638">
    <property type="protein sequence ID" value="KAJ3477039.1"/>
    <property type="molecule type" value="Genomic_DNA"/>
</dbReference>
<dbReference type="AlphaFoldDB" id="A0AAD5UVF8"/>
<feature type="region of interest" description="Disordered" evidence="1">
    <location>
        <begin position="195"/>
        <end position="244"/>
    </location>
</feature>
<keyword evidence="4" id="KW-1185">Reference proteome</keyword>
<feature type="transmembrane region" description="Helical" evidence="2">
    <location>
        <begin position="113"/>
        <end position="139"/>
    </location>
</feature>
<feature type="transmembrane region" description="Helical" evidence="2">
    <location>
        <begin position="72"/>
        <end position="93"/>
    </location>
</feature>
<proteinExistence type="predicted"/>
<keyword evidence="2" id="KW-0812">Transmembrane</keyword>
<comment type="caution">
    <text evidence="3">The sequence shown here is derived from an EMBL/GenBank/DDBJ whole genome shotgun (WGS) entry which is preliminary data.</text>
</comment>
<keyword evidence="2" id="KW-1133">Transmembrane helix</keyword>
<feature type="transmembrane region" description="Helical" evidence="2">
    <location>
        <begin position="9"/>
        <end position="28"/>
    </location>
</feature>
<accession>A0AAD5UVF8</accession>
<feature type="compositionally biased region" description="Basic and acidic residues" evidence="1">
    <location>
        <begin position="232"/>
        <end position="244"/>
    </location>
</feature>
<evidence type="ECO:0000313" key="4">
    <source>
        <dbReference type="Proteomes" id="UP001212997"/>
    </source>
</evidence>
<evidence type="ECO:0000313" key="3">
    <source>
        <dbReference type="EMBL" id="KAJ3477039.1"/>
    </source>
</evidence>
<feature type="transmembrane region" description="Helical" evidence="2">
    <location>
        <begin position="34"/>
        <end position="60"/>
    </location>
</feature>
<dbReference type="Proteomes" id="UP001212997">
    <property type="component" value="Unassembled WGS sequence"/>
</dbReference>
<organism evidence="3 4">
    <name type="scientific">Meripilus lineatus</name>
    <dbReference type="NCBI Taxonomy" id="2056292"/>
    <lineage>
        <taxon>Eukaryota</taxon>
        <taxon>Fungi</taxon>
        <taxon>Dikarya</taxon>
        <taxon>Basidiomycota</taxon>
        <taxon>Agaricomycotina</taxon>
        <taxon>Agaricomycetes</taxon>
        <taxon>Polyporales</taxon>
        <taxon>Meripilaceae</taxon>
        <taxon>Meripilus</taxon>
    </lineage>
</organism>
<gene>
    <name evidence="3" type="ORF">NLI96_g10738</name>
</gene>
<sequence length="261" mass="29048">MKPITFAKQVLYGISVVTQDLIVIWRVYVVWNSWKLATCFLIVEAAHTAASFYVITEYFLGAPLESTIVQRWSVVGWSLDLVVNALGTLAIAGRLWWVGQQTARYKPSGLNTYLGLVVIIMESGMMFSASTVILVVMFVIPSTTIGSTAGVNVMMQLATLSPMLIIAQVWFNVQTSSPSREVSFRKSLDYNDYDYEHRTDPSSGPTFSKSDRSSSPVNAVESKTSQSYFPEDDGRRTYEMHDVDLHSRPKEFLANADAASV</sequence>